<dbReference type="OrthoDB" id="10406886at2759"/>
<evidence type="ECO:0008006" key="4">
    <source>
        <dbReference type="Google" id="ProtNLM"/>
    </source>
</evidence>
<evidence type="ECO:0000313" key="3">
    <source>
        <dbReference type="Proteomes" id="UP000604046"/>
    </source>
</evidence>
<dbReference type="Proteomes" id="UP000604046">
    <property type="component" value="Unassembled WGS sequence"/>
</dbReference>
<name>A0A812K8T7_9DINO</name>
<feature type="region of interest" description="Disordered" evidence="1">
    <location>
        <begin position="46"/>
        <end position="67"/>
    </location>
</feature>
<accession>A0A812K8T7</accession>
<sequence length="170" mass="18229">MWRALLLWPAVVLANEEELPSALWADEPCAGEEARCSLDLLQLNSTQGTRERRGGDSGEPTAWGDASHQGRFTGGTCSIFGCDQSRGPTLCHHFRCICQEGYLAMAGKCEPVSAGPATALGTRTGESCSWLGYCTVEHSACKSGSCFCGRGFVAKDGQCQEENPWKQAFG</sequence>
<evidence type="ECO:0000256" key="1">
    <source>
        <dbReference type="SAM" id="MobiDB-lite"/>
    </source>
</evidence>
<keyword evidence="3" id="KW-1185">Reference proteome</keyword>
<reference evidence="2" key="1">
    <citation type="submission" date="2021-02" db="EMBL/GenBank/DDBJ databases">
        <authorList>
            <person name="Dougan E. K."/>
            <person name="Rhodes N."/>
            <person name="Thang M."/>
            <person name="Chan C."/>
        </authorList>
    </citation>
    <scope>NUCLEOTIDE SEQUENCE</scope>
</reference>
<gene>
    <name evidence="2" type="ORF">SNAT2548_LOCUS7857</name>
</gene>
<organism evidence="2 3">
    <name type="scientific">Symbiodinium natans</name>
    <dbReference type="NCBI Taxonomy" id="878477"/>
    <lineage>
        <taxon>Eukaryota</taxon>
        <taxon>Sar</taxon>
        <taxon>Alveolata</taxon>
        <taxon>Dinophyceae</taxon>
        <taxon>Suessiales</taxon>
        <taxon>Symbiodiniaceae</taxon>
        <taxon>Symbiodinium</taxon>
    </lineage>
</organism>
<evidence type="ECO:0000313" key="2">
    <source>
        <dbReference type="EMBL" id="CAE7218476.1"/>
    </source>
</evidence>
<comment type="caution">
    <text evidence="2">The sequence shown here is derived from an EMBL/GenBank/DDBJ whole genome shotgun (WGS) entry which is preliminary data.</text>
</comment>
<dbReference type="AlphaFoldDB" id="A0A812K8T7"/>
<protein>
    <recommendedName>
        <fullName evidence="4">EB domain-containing protein</fullName>
    </recommendedName>
</protein>
<dbReference type="EMBL" id="CAJNDS010000559">
    <property type="protein sequence ID" value="CAE7218476.1"/>
    <property type="molecule type" value="Genomic_DNA"/>
</dbReference>
<proteinExistence type="predicted"/>